<protein>
    <recommendedName>
        <fullName evidence="4">rRNA-processing protein EFG1</fullName>
    </recommendedName>
    <alternativeName>
        <fullName evidence="5">rRNA-processing protein efg1</fullName>
    </alternativeName>
</protein>
<evidence type="ECO:0000256" key="10">
    <source>
        <dbReference type="SAM" id="MobiDB-lite"/>
    </source>
</evidence>
<feature type="compositionally biased region" description="Basic and acidic residues" evidence="10">
    <location>
        <begin position="1"/>
        <end position="17"/>
    </location>
</feature>
<evidence type="ECO:0000256" key="2">
    <source>
        <dbReference type="ARBA" id="ARBA00004604"/>
    </source>
</evidence>
<feature type="coiled-coil region" evidence="9">
    <location>
        <begin position="51"/>
        <end position="148"/>
    </location>
</feature>
<dbReference type="Pfam" id="PF10153">
    <property type="entry name" value="Efg1"/>
    <property type="match status" value="1"/>
</dbReference>
<evidence type="ECO:0000313" key="11">
    <source>
        <dbReference type="EMBL" id="OKL60471.1"/>
    </source>
</evidence>
<evidence type="ECO:0000256" key="6">
    <source>
        <dbReference type="ARBA" id="ARBA00022552"/>
    </source>
</evidence>
<comment type="subcellular location">
    <subcellularLocation>
        <location evidence="2">Nucleus</location>
        <location evidence="2">Nucleolus</location>
    </subcellularLocation>
</comment>
<comment type="caution">
    <text evidence="11">The sequence shown here is derived from an EMBL/GenBank/DDBJ whole genome shotgun (WGS) entry which is preliminary data.</text>
</comment>
<dbReference type="PANTHER" id="PTHR33911">
    <property type="entry name" value="RRNA-PROCESSING PROTEIN EFG1"/>
    <property type="match status" value="1"/>
</dbReference>
<keyword evidence="6" id="KW-0698">rRNA processing</keyword>
<evidence type="ECO:0000256" key="8">
    <source>
        <dbReference type="ARBA" id="ARBA00023242"/>
    </source>
</evidence>
<feature type="compositionally biased region" description="Basic residues" evidence="10">
    <location>
        <begin position="18"/>
        <end position="35"/>
    </location>
</feature>
<dbReference type="EMBL" id="LFMY01000005">
    <property type="protein sequence ID" value="OKL60471.1"/>
    <property type="molecule type" value="Genomic_DNA"/>
</dbReference>
<comment type="function">
    <text evidence="1">Involved in rRNA processing.</text>
</comment>
<keyword evidence="7 9" id="KW-0175">Coiled coil</keyword>
<dbReference type="AlphaFoldDB" id="A0A1Q5Q8N4"/>
<accession>A0A1Q5Q8N4</accession>
<feature type="region of interest" description="Disordered" evidence="10">
    <location>
        <begin position="176"/>
        <end position="230"/>
    </location>
</feature>
<dbReference type="InterPro" id="IPR019310">
    <property type="entry name" value="Efg1"/>
</dbReference>
<keyword evidence="8" id="KW-0539">Nucleus</keyword>
<dbReference type="Proteomes" id="UP000214365">
    <property type="component" value="Unassembled WGS sequence"/>
</dbReference>
<feature type="compositionally biased region" description="Polar residues" evidence="10">
    <location>
        <begin position="217"/>
        <end position="227"/>
    </location>
</feature>
<evidence type="ECO:0000256" key="4">
    <source>
        <dbReference type="ARBA" id="ARBA00018689"/>
    </source>
</evidence>
<name>A0A1Q5Q8N4_TALAT</name>
<evidence type="ECO:0000256" key="1">
    <source>
        <dbReference type="ARBA" id="ARBA00002773"/>
    </source>
</evidence>
<feature type="compositionally biased region" description="Acidic residues" evidence="10">
    <location>
        <begin position="298"/>
        <end position="313"/>
    </location>
</feature>
<dbReference type="InterPro" id="IPR050786">
    <property type="entry name" value="EFG1_rRNA-proc"/>
</dbReference>
<dbReference type="GO" id="GO:0000462">
    <property type="term" value="P:maturation of SSU-rRNA from tricistronic rRNA transcript (SSU-rRNA, 5.8S rRNA, LSU-rRNA)"/>
    <property type="evidence" value="ECO:0007669"/>
    <property type="project" value="TreeGrafter"/>
</dbReference>
<evidence type="ECO:0000256" key="5">
    <source>
        <dbReference type="ARBA" id="ARBA00019827"/>
    </source>
</evidence>
<dbReference type="PANTHER" id="PTHR33911:SF1">
    <property type="entry name" value="RRNA-PROCESSING PROTEIN EFG1"/>
    <property type="match status" value="1"/>
</dbReference>
<dbReference type="RefSeq" id="XP_020120592.1">
    <property type="nucleotide sequence ID" value="XM_020266519.1"/>
</dbReference>
<feature type="compositionally biased region" description="Low complexity" evidence="10">
    <location>
        <begin position="196"/>
        <end position="205"/>
    </location>
</feature>
<reference evidence="11 12" key="1">
    <citation type="submission" date="2015-06" db="EMBL/GenBank/DDBJ databases">
        <title>Talaromyces atroroseus IBT 11181 draft genome.</title>
        <authorList>
            <person name="Rasmussen K.B."/>
            <person name="Rasmussen S."/>
            <person name="Petersen B."/>
            <person name="Sicheritz-Ponten T."/>
            <person name="Mortensen U.H."/>
            <person name="Thrane U."/>
        </authorList>
    </citation>
    <scope>NUCLEOTIDE SEQUENCE [LARGE SCALE GENOMIC DNA]</scope>
    <source>
        <strain evidence="11 12">IBT 11181</strain>
    </source>
</reference>
<dbReference type="STRING" id="1441469.A0A1Q5Q8N4"/>
<feature type="region of interest" description="Disordered" evidence="10">
    <location>
        <begin position="246"/>
        <end position="313"/>
    </location>
</feature>
<dbReference type="GO" id="GO:0005730">
    <property type="term" value="C:nucleolus"/>
    <property type="evidence" value="ECO:0007669"/>
    <property type="project" value="UniProtKB-SubCell"/>
</dbReference>
<organism evidence="11 12">
    <name type="scientific">Talaromyces atroroseus</name>
    <dbReference type="NCBI Taxonomy" id="1441469"/>
    <lineage>
        <taxon>Eukaryota</taxon>
        <taxon>Fungi</taxon>
        <taxon>Dikarya</taxon>
        <taxon>Ascomycota</taxon>
        <taxon>Pezizomycotina</taxon>
        <taxon>Eurotiomycetes</taxon>
        <taxon>Eurotiomycetidae</taxon>
        <taxon>Eurotiales</taxon>
        <taxon>Trichocomaceae</taxon>
        <taxon>Talaromyces</taxon>
        <taxon>Talaromyces sect. Trachyspermi</taxon>
    </lineage>
</organism>
<dbReference type="GeneID" id="31003975"/>
<dbReference type="OrthoDB" id="47732at2759"/>
<keyword evidence="12" id="KW-1185">Reference proteome</keyword>
<gene>
    <name evidence="11" type="ORF">UA08_04220</name>
</gene>
<evidence type="ECO:0000256" key="3">
    <source>
        <dbReference type="ARBA" id="ARBA00006916"/>
    </source>
</evidence>
<sequence>MGPRDSSSRFHPYDTSKKPKIHRTNGTRSHNNHGKKNSDALPKPAQSGLSINDLKRRIRDVKRLLSRHADLSPEARIVQERALAGYEKDLKEEQERRQRSEMIKKYHFVRFLDRKTATKELRTAQRRLEKAKEREGENSTKLAKLQSEIDAAQINVSYTIYYPLTEKYISLYPQDKKNNLRQKRNSDDDDEDDNDNNNINNNNNENTDESTSEDAPMSSSDTNTTDSKPPMWHIVKKCMRENTLDQLRDGKLTTGSSTATMDGGKSGAVVTSTGNKKAEKKDTASSSSRTSHKKEQVQLEDEEQDSDGGFFEE</sequence>
<dbReference type="GO" id="GO:0030688">
    <property type="term" value="C:preribosome, small subunit precursor"/>
    <property type="evidence" value="ECO:0007669"/>
    <property type="project" value="TreeGrafter"/>
</dbReference>
<comment type="similarity">
    <text evidence="3">Belongs to the EFG1 family.</text>
</comment>
<evidence type="ECO:0000256" key="7">
    <source>
        <dbReference type="ARBA" id="ARBA00023054"/>
    </source>
</evidence>
<feature type="region of interest" description="Disordered" evidence="10">
    <location>
        <begin position="1"/>
        <end position="49"/>
    </location>
</feature>
<evidence type="ECO:0000256" key="9">
    <source>
        <dbReference type="SAM" id="Coils"/>
    </source>
</evidence>
<evidence type="ECO:0000313" key="12">
    <source>
        <dbReference type="Proteomes" id="UP000214365"/>
    </source>
</evidence>
<proteinExistence type="inferred from homology"/>